<accession>A0A7X0TTX2</accession>
<evidence type="ECO:0000313" key="8">
    <source>
        <dbReference type="EMBL" id="MBB6543722.1"/>
    </source>
</evidence>
<dbReference type="RefSeq" id="WP_184424500.1">
    <property type="nucleotide sequence ID" value="NZ_AP027362.1"/>
</dbReference>
<comment type="subcellular location">
    <subcellularLocation>
        <location evidence="6">Cell inner membrane</location>
        <topology evidence="6">Single-pass membrane protein</topology>
    </subcellularLocation>
</comment>
<dbReference type="Pfam" id="PF06835">
    <property type="entry name" value="LptC"/>
    <property type="match status" value="1"/>
</dbReference>
<keyword evidence="1 6" id="KW-1003">Cell membrane</keyword>
<keyword evidence="9" id="KW-1185">Reference proteome</keyword>
<comment type="subunit">
    <text evidence="6">Component of the lipopolysaccharide transport and assembly complex. Interacts with LptA and the LptBFG transporter complex.</text>
</comment>
<evidence type="ECO:0000256" key="2">
    <source>
        <dbReference type="ARBA" id="ARBA00022519"/>
    </source>
</evidence>
<dbReference type="InterPro" id="IPR026265">
    <property type="entry name" value="LptC"/>
</dbReference>
<keyword evidence="3 6" id="KW-0812">Transmembrane</keyword>
<evidence type="ECO:0000256" key="5">
    <source>
        <dbReference type="ARBA" id="ARBA00023136"/>
    </source>
</evidence>
<evidence type="ECO:0000313" key="9">
    <source>
        <dbReference type="Proteomes" id="UP000537141"/>
    </source>
</evidence>
<evidence type="ECO:0000256" key="4">
    <source>
        <dbReference type="ARBA" id="ARBA00022989"/>
    </source>
</evidence>
<dbReference type="GO" id="GO:0030288">
    <property type="term" value="C:outer membrane-bounded periplasmic space"/>
    <property type="evidence" value="ECO:0007669"/>
    <property type="project" value="TreeGrafter"/>
</dbReference>
<protein>
    <recommendedName>
        <fullName evidence="6 7">Lipopolysaccharide export system protein LptC</fullName>
    </recommendedName>
</protein>
<dbReference type="InterPro" id="IPR010664">
    <property type="entry name" value="LipoPS_assembly_LptC-rel"/>
</dbReference>
<keyword evidence="2 6" id="KW-0997">Cell inner membrane</keyword>
<comment type="function">
    <text evidence="6">Involved in the assembly of lipopolysaccharide (LPS). Required for the translocation of LPS from the inner membrane to the outer membrane. Facilitates the transfer of LPS from the inner membrane to the periplasmic protein LptA. Could be a docking site for LptA.</text>
</comment>
<dbReference type="AlphaFoldDB" id="A0A7X0TTX2"/>
<reference evidence="8 9" key="1">
    <citation type="submission" date="2020-08" db="EMBL/GenBank/DDBJ databases">
        <title>Genomic Encyclopedia of Type Strains, Phase IV (KMG-IV): sequencing the most valuable type-strain genomes for metagenomic binning, comparative biology and taxonomic classification.</title>
        <authorList>
            <person name="Goeker M."/>
        </authorList>
    </citation>
    <scope>NUCLEOTIDE SEQUENCE [LARGE SCALE GENOMIC DNA]</scope>
    <source>
        <strain evidence="8 9">DSM 26287</strain>
    </source>
</reference>
<dbReference type="HAMAP" id="MF_01915">
    <property type="entry name" value="LPS_assembly_LptC"/>
    <property type="match status" value="1"/>
</dbReference>
<dbReference type="PIRSF" id="PIRSF028513">
    <property type="entry name" value="LptC"/>
    <property type="match status" value="1"/>
</dbReference>
<dbReference type="EMBL" id="JACHHU010000018">
    <property type="protein sequence ID" value="MBB6543722.1"/>
    <property type="molecule type" value="Genomic_DNA"/>
</dbReference>
<proteinExistence type="inferred from homology"/>
<dbReference type="PANTHER" id="PTHR37481">
    <property type="entry name" value="LIPOPOLYSACCHARIDE EXPORT SYSTEM PROTEIN LPTC"/>
    <property type="match status" value="1"/>
</dbReference>
<keyword evidence="5 6" id="KW-0472">Membrane</keyword>
<sequence length="188" mass="21519">MTRLTGFAICFFILALAAYGVVDWLQSKTKTEQVITNEMTPDFIAETLNSDIYNAQGELTYIIDAQRMEHYANLSVTHFEFPQYTLFTKNSETPWKLKANEGTLYSNNRVRLQNRVTLTATDQSSLIQEIHGRYLELDLNTNIISSEQTIMIEGKDFTIYGSGLIVDLNTKQMTLTEHVQTIFKSIKN</sequence>
<evidence type="ECO:0000256" key="1">
    <source>
        <dbReference type="ARBA" id="ARBA00022475"/>
    </source>
</evidence>
<evidence type="ECO:0000256" key="7">
    <source>
        <dbReference type="PIRNR" id="PIRNR028513"/>
    </source>
</evidence>
<dbReference type="GO" id="GO:0015221">
    <property type="term" value="F:lipopolysaccharide transmembrane transporter activity"/>
    <property type="evidence" value="ECO:0007669"/>
    <property type="project" value="InterPro"/>
</dbReference>
<comment type="function">
    <text evidence="7">Required for the translocation of lipopolysaccharide (LPS) from the inner membrane to the outer membrane.</text>
</comment>
<gene>
    <name evidence="6" type="primary">lptC</name>
    <name evidence="8" type="ORF">HNQ55_002243</name>
</gene>
<name>A0A7X0TTX2_9GAMM</name>
<dbReference type="Gene3D" id="2.60.450.10">
    <property type="entry name" value="Lipopolysaccharide (LPS) transport protein A like domain"/>
    <property type="match status" value="1"/>
</dbReference>
<dbReference type="NCBIfam" id="TIGR04409">
    <property type="entry name" value="LptC_YrbK"/>
    <property type="match status" value="1"/>
</dbReference>
<dbReference type="PANTHER" id="PTHR37481:SF1">
    <property type="entry name" value="LIPOPOLYSACCHARIDE EXPORT SYSTEM PROTEIN LPTC"/>
    <property type="match status" value="1"/>
</dbReference>
<comment type="similarity">
    <text evidence="6 7">Belongs to the LptC family.</text>
</comment>
<keyword evidence="4 6" id="KW-1133">Transmembrane helix</keyword>
<dbReference type="Proteomes" id="UP000537141">
    <property type="component" value="Unassembled WGS sequence"/>
</dbReference>
<dbReference type="GO" id="GO:0043165">
    <property type="term" value="P:Gram-negative-bacterium-type cell outer membrane assembly"/>
    <property type="evidence" value="ECO:0007669"/>
    <property type="project" value="UniProtKB-UniRule"/>
</dbReference>
<dbReference type="GO" id="GO:0017089">
    <property type="term" value="F:glycolipid transfer activity"/>
    <property type="evidence" value="ECO:0007669"/>
    <property type="project" value="TreeGrafter"/>
</dbReference>
<evidence type="ECO:0000256" key="3">
    <source>
        <dbReference type="ARBA" id="ARBA00022692"/>
    </source>
</evidence>
<evidence type="ECO:0000256" key="6">
    <source>
        <dbReference type="HAMAP-Rule" id="MF_01915"/>
    </source>
</evidence>
<organism evidence="8 9">
    <name type="scientific">Thalassotalea piscium</name>
    <dbReference type="NCBI Taxonomy" id="1230533"/>
    <lineage>
        <taxon>Bacteria</taxon>
        <taxon>Pseudomonadati</taxon>
        <taxon>Pseudomonadota</taxon>
        <taxon>Gammaproteobacteria</taxon>
        <taxon>Alteromonadales</taxon>
        <taxon>Colwelliaceae</taxon>
        <taxon>Thalassotalea</taxon>
    </lineage>
</organism>
<comment type="caution">
    <text evidence="8">The sequence shown here is derived from an EMBL/GenBank/DDBJ whole genome shotgun (WGS) entry which is preliminary data.</text>
</comment>
<dbReference type="InterPro" id="IPR052363">
    <property type="entry name" value="LPS_export_LptC"/>
</dbReference>
<dbReference type="GO" id="GO:0005886">
    <property type="term" value="C:plasma membrane"/>
    <property type="evidence" value="ECO:0007669"/>
    <property type="project" value="UniProtKB-SubCell"/>
</dbReference>